<comment type="caution">
    <text evidence="3">The sequence shown here is derived from an EMBL/GenBank/DDBJ whole genome shotgun (WGS) entry which is preliminary data.</text>
</comment>
<proteinExistence type="predicted"/>
<evidence type="ECO:0000256" key="2">
    <source>
        <dbReference type="ARBA" id="ARBA00023141"/>
    </source>
</evidence>
<keyword evidence="3" id="KW-0418">Kinase</keyword>
<dbReference type="Pfam" id="PF01202">
    <property type="entry name" value="SKI"/>
    <property type="match status" value="1"/>
</dbReference>
<dbReference type="GO" id="GO:0008652">
    <property type="term" value="P:amino acid biosynthetic process"/>
    <property type="evidence" value="ECO:0007669"/>
    <property type="project" value="UniProtKB-KW"/>
</dbReference>
<dbReference type="InterPro" id="IPR031322">
    <property type="entry name" value="Shikimate/glucono_kinase"/>
</dbReference>
<dbReference type="GO" id="GO:0005829">
    <property type="term" value="C:cytosol"/>
    <property type="evidence" value="ECO:0007669"/>
    <property type="project" value="TreeGrafter"/>
</dbReference>
<dbReference type="Gene3D" id="3.40.50.300">
    <property type="entry name" value="P-loop containing nucleotide triphosphate hydrolases"/>
    <property type="match status" value="1"/>
</dbReference>
<dbReference type="GO" id="GO:0004765">
    <property type="term" value="F:shikimate kinase activity"/>
    <property type="evidence" value="ECO:0007669"/>
    <property type="project" value="UniProtKB-EC"/>
</dbReference>
<evidence type="ECO:0000313" key="3">
    <source>
        <dbReference type="EMBL" id="EKC69938.1"/>
    </source>
</evidence>
<dbReference type="EMBL" id="AJWZ01002815">
    <property type="protein sequence ID" value="EKC69938.1"/>
    <property type="molecule type" value="Genomic_DNA"/>
</dbReference>
<reference evidence="3" key="1">
    <citation type="journal article" date="2013" name="Environ. Microbiol.">
        <title>Microbiota from the distal guts of lean and obese adolescents exhibit partial functional redundancy besides clear differences in community structure.</title>
        <authorList>
            <person name="Ferrer M."/>
            <person name="Ruiz A."/>
            <person name="Lanza F."/>
            <person name="Haange S.B."/>
            <person name="Oberbach A."/>
            <person name="Till H."/>
            <person name="Bargiela R."/>
            <person name="Campoy C."/>
            <person name="Segura M.T."/>
            <person name="Richter M."/>
            <person name="von Bergen M."/>
            <person name="Seifert J."/>
            <person name="Suarez A."/>
        </authorList>
    </citation>
    <scope>NUCLEOTIDE SEQUENCE</scope>
</reference>
<dbReference type="InterPro" id="IPR027417">
    <property type="entry name" value="P-loop_NTPase"/>
</dbReference>
<gene>
    <name evidence="3" type="ORF">OBE_04144</name>
</gene>
<feature type="non-terminal residue" evidence="3">
    <location>
        <position position="94"/>
    </location>
</feature>
<dbReference type="PANTHER" id="PTHR21087:SF16">
    <property type="entry name" value="SHIKIMATE KINASE 1, CHLOROPLASTIC"/>
    <property type="match status" value="1"/>
</dbReference>
<dbReference type="GO" id="GO:0009073">
    <property type="term" value="P:aromatic amino acid family biosynthetic process"/>
    <property type="evidence" value="ECO:0007669"/>
    <property type="project" value="UniProtKB-KW"/>
</dbReference>
<protein>
    <submittedName>
        <fullName evidence="3">Shikimate kinase</fullName>
        <ecNumber evidence="3">2.7.1.71</ecNumber>
    </submittedName>
</protein>
<keyword evidence="2" id="KW-0057">Aromatic amino acid biosynthesis</keyword>
<keyword evidence="1" id="KW-0028">Amino-acid biosynthesis</keyword>
<dbReference type="AlphaFoldDB" id="K1TJJ1"/>
<dbReference type="EC" id="2.7.1.71" evidence="3"/>
<organism evidence="3">
    <name type="scientific">human gut metagenome</name>
    <dbReference type="NCBI Taxonomy" id="408170"/>
    <lineage>
        <taxon>unclassified sequences</taxon>
        <taxon>metagenomes</taxon>
        <taxon>organismal metagenomes</taxon>
    </lineage>
</organism>
<keyword evidence="3" id="KW-0808">Transferase</keyword>
<accession>K1TJJ1</accession>
<dbReference type="SUPFAM" id="SSF52540">
    <property type="entry name" value="P-loop containing nucleoside triphosphate hydrolases"/>
    <property type="match status" value="1"/>
</dbReference>
<sequence>MKNIILIGMPGAGKSTVGVLLAKSMGYDFVDADLVIQKQQGTKLQNIIDERGLDGFKQAEEQALLSINDKKAIIATGGSAVFSTAGMAHLKENG</sequence>
<dbReference type="PRINTS" id="PR01100">
    <property type="entry name" value="SHIKIMTKNASE"/>
</dbReference>
<name>K1TJJ1_9ZZZZ</name>
<evidence type="ECO:0000256" key="1">
    <source>
        <dbReference type="ARBA" id="ARBA00022605"/>
    </source>
</evidence>
<dbReference type="PANTHER" id="PTHR21087">
    <property type="entry name" value="SHIKIMATE KINASE"/>
    <property type="match status" value="1"/>
</dbReference>